<dbReference type="EMBL" id="JAZDRO010000005">
    <property type="protein sequence ID" value="MEE2567462.1"/>
    <property type="molecule type" value="Genomic_DNA"/>
</dbReference>
<dbReference type="SUPFAM" id="SSF53271">
    <property type="entry name" value="PRTase-like"/>
    <property type="match status" value="1"/>
</dbReference>
<dbReference type="PANTHER" id="PTHR43363">
    <property type="entry name" value="HYPOXANTHINE PHOSPHORIBOSYLTRANSFERASE"/>
    <property type="match status" value="1"/>
</dbReference>
<dbReference type="CDD" id="cd06223">
    <property type="entry name" value="PRTases_typeI"/>
    <property type="match status" value="1"/>
</dbReference>
<evidence type="ECO:0000256" key="1">
    <source>
        <dbReference type="ARBA" id="ARBA00022676"/>
    </source>
</evidence>
<feature type="domain" description="Phosphoribosyltransferase" evidence="3">
    <location>
        <begin position="10"/>
        <end position="163"/>
    </location>
</feature>
<keyword evidence="5" id="KW-1185">Reference proteome</keyword>
<evidence type="ECO:0000259" key="3">
    <source>
        <dbReference type="Pfam" id="PF00156"/>
    </source>
</evidence>
<evidence type="ECO:0000313" key="4">
    <source>
        <dbReference type="EMBL" id="MEE2567462.1"/>
    </source>
</evidence>
<dbReference type="Gene3D" id="3.40.50.2020">
    <property type="match status" value="1"/>
</dbReference>
<dbReference type="RefSeq" id="WP_330197023.1">
    <property type="nucleotide sequence ID" value="NZ_JAZDRO010000005.1"/>
</dbReference>
<sequence length="184" mass="20401">MTKHYISAESLLADSIRLARSVHDSGFAPTHIVGIWRGGAPVGIAVQEYLAWRGLETDHIAIRTSAYTGIDTMARDVHVFGESYLVDTLKSEHRLLIVDDVFDSGRSIEAVFDVLRVKCGGNFPHQARVATVFYKPARNQTDLTPDYFVHESADWLVFPHEFCGLSKDEIAAKGEIGKIVLGED</sequence>
<dbReference type="Proteomes" id="UP001310692">
    <property type="component" value="Unassembled WGS sequence"/>
</dbReference>
<proteinExistence type="predicted"/>
<reference evidence="4 5" key="1">
    <citation type="submission" date="2024-01" db="EMBL/GenBank/DDBJ databases">
        <title>Hyphobacterium bacterium isolated from marine sediment.</title>
        <authorList>
            <person name="Zhao S."/>
        </authorList>
    </citation>
    <scope>NUCLEOTIDE SEQUENCE [LARGE SCALE GENOMIC DNA]</scope>
    <source>
        <strain evidence="4 5">Y60-23</strain>
    </source>
</reference>
<dbReference type="Pfam" id="PF00156">
    <property type="entry name" value="Pribosyltran"/>
    <property type="match status" value="1"/>
</dbReference>
<keyword evidence="2" id="KW-0808">Transferase</keyword>
<dbReference type="InterPro" id="IPR000836">
    <property type="entry name" value="PRTase_dom"/>
</dbReference>
<protein>
    <submittedName>
        <fullName evidence="4">Phosphoribosyltransferase family protein</fullName>
    </submittedName>
</protein>
<gene>
    <name evidence="4" type="ORF">V0U35_12310</name>
</gene>
<dbReference type="PANTHER" id="PTHR43363:SF1">
    <property type="entry name" value="HYPOXANTHINE-GUANINE PHOSPHORIBOSYLTRANSFERASE"/>
    <property type="match status" value="1"/>
</dbReference>
<keyword evidence="1 4" id="KW-0328">Glycosyltransferase</keyword>
<evidence type="ECO:0000256" key="2">
    <source>
        <dbReference type="ARBA" id="ARBA00022679"/>
    </source>
</evidence>
<name>A0ABU7M0W6_9PROT</name>
<organism evidence="4 5">
    <name type="scientific">Hyphobacterium marinum</name>
    <dbReference type="NCBI Taxonomy" id="3116574"/>
    <lineage>
        <taxon>Bacteria</taxon>
        <taxon>Pseudomonadati</taxon>
        <taxon>Pseudomonadota</taxon>
        <taxon>Alphaproteobacteria</taxon>
        <taxon>Maricaulales</taxon>
        <taxon>Maricaulaceae</taxon>
        <taxon>Hyphobacterium</taxon>
    </lineage>
</organism>
<comment type="caution">
    <text evidence="4">The sequence shown here is derived from an EMBL/GenBank/DDBJ whole genome shotgun (WGS) entry which is preliminary data.</text>
</comment>
<dbReference type="GO" id="GO:0016757">
    <property type="term" value="F:glycosyltransferase activity"/>
    <property type="evidence" value="ECO:0007669"/>
    <property type="project" value="UniProtKB-KW"/>
</dbReference>
<dbReference type="InterPro" id="IPR029057">
    <property type="entry name" value="PRTase-like"/>
</dbReference>
<accession>A0ABU7M0W6</accession>
<evidence type="ECO:0000313" key="5">
    <source>
        <dbReference type="Proteomes" id="UP001310692"/>
    </source>
</evidence>